<gene>
    <name evidence="1" type="ORF">Scep_004957</name>
</gene>
<proteinExistence type="predicted"/>
<dbReference type="EMBL" id="JBBNAG010000002">
    <property type="protein sequence ID" value="KAK9158383.1"/>
    <property type="molecule type" value="Genomic_DNA"/>
</dbReference>
<protein>
    <submittedName>
        <fullName evidence="1">Uncharacterized protein</fullName>
    </submittedName>
</protein>
<keyword evidence="2" id="KW-1185">Reference proteome</keyword>
<reference evidence="1 2" key="1">
    <citation type="submission" date="2024-01" db="EMBL/GenBank/DDBJ databases">
        <title>Genome assemblies of Stephania.</title>
        <authorList>
            <person name="Yang L."/>
        </authorList>
    </citation>
    <scope>NUCLEOTIDE SEQUENCE [LARGE SCALE GENOMIC DNA]</scope>
    <source>
        <strain evidence="1">JXDWG</strain>
        <tissue evidence="1">Leaf</tissue>
    </source>
</reference>
<evidence type="ECO:0000313" key="2">
    <source>
        <dbReference type="Proteomes" id="UP001419268"/>
    </source>
</evidence>
<sequence length="59" mass="6478">MLDCSTSPTGHDQCSIRGEESDSVTRFEVIASPSPLLLMRNKFDGQSWRHNCLSLVGPA</sequence>
<dbReference type="AlphaFoldDB" id="A0AAP0KTE5"/>
<evidence type="ECO:0000313" key="1">
    <source>
        <dbReference type="EMBL" id="KAK9158383.1"/>
    </source>
</evidence>
<dbReference type="Proteomes" id="UP001419268">
    <property type="component" value="Unassembled WGS sequence"/>
</dbReference>
<name>A0AAP0KTE5_9MAGN</name>
<accession>A0AAP0KTE5</accession>
<comment type="caution">
    <text evidence="1">The sequence shown here is derived from an EMBL/GenBank/DDBJ whole genome shotgun (WGS) entry which is preliminary data.</text>
</comment>
<organism evidence="1 2">
    <name type="scientific">Stephania cephalantha</name>
    <dbReference type="NCBI Taxonomy" id="152367"/>
    <lineage>
        <taxon>Eukaryota</taxon>
        <taxon>Viridiplantae</taxon>
        <taxon>Streptophyta</taxon>
        <taxon>Embryophyta</taxon>
        <taxon>Tracheophyta</taxon>
        <taxon>Spermatophyta</taxon>
        <taxon>Magnoliopsida</taxon>
        <taxon>Ranunculales</taxon>
        <taxon>Menispermaceae</taxon>
        <taxon>Menispermoideae</taxon>
        <taxon>Cissampelideae</taxon>
        <taxon>Stephania</taxon>
    </lineage>
</organism>